<dbReference type="EMBL" id="CZCU02000099">
    <property type="protein sequence ID" value="VXD13630.1"/>
    <property type="molecule type" value="Genomic_DNA"/>
</dbReference>
<gene>
    <name evidence="2" type="ORF">PL8927_270068</name>
</gene>
<dbReference type="Proteomes" id="UP000184550">
    <property type="component" value="Unassembled WGS sequence"/>
</dbReference>
<dbReference type="NCBIfam" id="TIGR01552">
    <property type="entry name" value="phd_fam"/>
    <property type="match status" value="1"/>
</dbReference>
<organism evidence="2 3">
    <name type="scientific">Planktothrix serta PCC 8927</name>
    <dbReference type="NCBI Taxonomy" id="671068"/>
    <lineage>
        <taxon>Bacteria</taxon>
        <taxon>Bacillati</taxon>
        <taxon>Cyanobacteriota</taxon>
        <taxon>Cyanophyceae</taxon>
        <taxon>Oscillatoriophycideae</taxon>
        <taxon>Oscillatoriales</taxon>
        <taxon>Microcoleaceae</taxon>
        <taxon>Planktothrix</taxon>
    </lineage>
</organism>
<evidence type="ECO:0000256" key="1">
    <source>
        <dbReference type="ARBA" id="ARBA00009981"/>
    </source>
</evidence>
<proteinExistence type="inferred from homology"/>
<evidence type="ECO:0000313" key="2">
    <source>
        <dbReference type="EMBL" id="VXD13630.1"/>
    </source>
</evidence>
<dbReference type="AlphaFoldDB" id="A0A7Z9BHQ0"/>
<dbReference type="RefSeq" id="WP_156093101.1">
    <property type="nucleotide sequence ID" value="NZ_LR734844.1"/>
</dbReference>
<keyword evidence="3" id="KW-1185">Reference proteome</keyword>
<evidence type="ECO:0000313" key="3">
    <source>
        <dbReference type="Proteomes" id="UP000184550"/>
    </source>
</evidence>
<comment type="caution">
    <text evidence="2">The sequence shown here is derived from an EMBL/GenBank/DDBJ whole genome shotgun (WGS) entry which is preliminary data.</text>
</comment>
<dbReference type="InterPro" id="IPR036165">
    <property type="entry name" value="YefM-like_sf"/>
</dbReference>
<dbReference type="Gene3D" id="3.40.1620.10">
    <property type="entry name" value="YefM-like domain"/>
    <property type="match status" value="1"/>
</dbReference>
<protein>
    <submittedName>
        <fullName evidence="2">Prevent-host-death protein</fullName>
    </submittedName>
</protein>
<name>A0A7Z9BHQ0_9CYAN</name>
<sequence>MKYLNLQETDIELTAIVDEIATTQSEVVITRNGLPVARIVPFSIDSVPTKHYPLRGMPITIASDFDEPMSELWDALGE</sequence>
<dbReference type="OrthoDB" id="9800503at2"/>
<reference evidence="2" key="1">
    <citation type="submission" date="2019-10" db="EMBL/GenBank/DDBJ databases">
        <authorList>
            <consortium name="Genoscope - CEA"/>
            <person name="William W."/>
        </authorList>
    </citation>
    <scope>NUCLEOTIDE SEQUENCE [LARGE SCALE GENOMIC DNA]</scope>
    <source>
        <strain evidence="2">BBR_PRJEB10992</strain>
    </source>
</reference>
<dbReference type="SUPFAM" id="SSF143120">
    <property type="entry name" value="YefM-like"/>
    <property type="match status" value="1"/>
</dbReference>
<accession>A0A7Z9BHQ0</accession>
<comment type="similarity">
    <text evidence="1">Belongs to the phD/YefM antitoxin family.</text>
</comment>